<evidence type="ECO:0000256" key="3">
    <source>
        <dbReference type="ARBA" id="ARBA00022840"/>
    </source>
</evidence>
<dbReference type="InterPro" id="IPR041546">
    <property type="entry name" value="ClpA/ClpB_AAA_lid"/>
</dbReference>
<dbReference type="SUPFAM" id="SSF52540">
    <property type="entry name" value="P-loop containing nucleoside triphosphate hydrolases"/>
    <property type="match status" value="2"/>
</dbReference>
<evidence type="ECO:0000313" key="9">
    <source>
        <dbReference type="Proteomes" id="UP000230973"/>
    </source>
</evidence>
<dbReference type="InterPro" id="IPR019489">
    <property type="entry name" value="Clp_ATPase_C"/>
</dbReference>
<dbReference type="InterPro" id="IPR018368">
    <property type="entry name" value="ClpA/B_CS1"/>
</dbReference>
<dbReference type="Gene3D" id="1.10.1780.10">
    <property type="entry name" value="Clp, N-terminal domain"/>
    <property type="match status" value="1"/>
</dbReference>
<reference evidence="9" key="1">
    <citation type="submission" date="2017-09" db="EMBL/GenBank/DDBJ databases">
        <title>Depth-based differentiation of microbial function through sediment-hosted aquifers and enrichment of novel symbionts in the deep terrestrial subsurface.</title>
        <authorList>
            <person name="Probst A.J."/>
            <person name="Ladd B."/>
            <person name="Jarett J.K."/>
            <person name="Geller-Mcgrath D.E."/>
            <person name="Sieber C.M.K."/>
            <person name="Emerson J.B."/>
            <person name="Anantharaman K."/>
            <person name="Thomas B.C."/>
            <person name="Malmstrom R."/>
            <person name="Stieglmeier M."/>
            <person name="Klingl A."/>
            <person name="Woyke T."/>
            <person name="Ryan C.M."/>
            <person name="Banfield J.F."/>
        </authorList>
    </citation>
    <scope>NUCLEOTIDE SEQUENCE [LARGE SCALE GENOMIC DNA]</scope>
</reference>
<dbReference type="FunFam" id="3.40.50.300:FF:000025">
    <property type="entry name" value="ATP-dependent Clp protease subunit"/>
    <property type="match status" value="1"/>
</dbReference>
<dbReference type="PANTHER" id="PTHR11638:SF18">
    <property type="entry name" value="HEAT SHOCK PROTEIN 104"/>
    <property type="match status" value="1"/>
</dbReference>
<gene>
    <name evidence="8" type="ORF">COY93_01350</name>
</gene>
<dbReference type="Pfam" id="PF00004">
    <property type="entry name" value="AAA"/>
    <property type="match status" value="1"/>
</dbReference>
<dbReference type="Gene3D" id="1.10.8.60">
    <property type="match status" value="2"/>
</dbReference>
<evidence type="ECO:0000256" key="4">
    <source>
        <dbReference type="ARBA" id="ARBA00023186"/>
    </source>
</evidence>
<dbReference type="PANTHER" id="PTHR11638">
    <property type="entry name" value="ATP-DEPENDENT CLP PROTEASE"/>
    <property type="match status" value="1"/>
</dbReference>
<dbReference type="CDD" id="cd00009">
    <property type="entry name" value="AAA"/>
    <property type="match status" value="1"/>
</dbReference>
<dbReference type="SMART" id="SM01086">
    <property type="entry name" value="ClpB_D2-small"/>
    <property type="match status" value="1"/>
</dbReference>
<evidence type="ECO:0000313" key="8">
    <source>
        <dbReference type="EMBL" id="PIY63156.1"/>
    </source>
</evidence>
<dbReference type="GO" id="GO:0005524">
    <property type="term" value="F:ATP binding"/>
    <property type="evidence" value="ECO:0007669"/>
    <property type="project" value="UniProtKB-KW"/>
</dbReference>
<keyword evidence="2" id="KW-0547">Nucleotide-binding</keyword>
<dbReference type="Pfam" id="PF10431">
    <property type="entry name" value="ClpB_D2-small"/>
    <property type="match status" value="1"/>
</dbReference>
<comment type="caution">
    <text evidence="8">The sequence shown here is derived from an EMBL/GenBank/DDBJ whole genome shotgun (WGS) entry which is preliminary data.</text>
</comment>
<dbReference type="EMBL" id="PFLC01000015">
    <property type="protein sequence ID" value="PIY63156.1"/>
    <property type="molecule type" value="Genomic_DNA"/>
</dbReference>
<name>A0A2M7QAP0_9BACT</name>
<dbReference type="Proteomes" id="UP000230973">
    <property type="component" value="Unassembled WGS sequence"/>
</dbReference>
<protein>
    <recommendedName>
        <fullName evidence="7">Clp R domain-containing protein</fullName>
    </recommendedName>
</protein>
<proteinExistence type="predicted"/>
<dbReference type="AlphaFoldDB" id="A0A2M7QAP0"/>
<dbReference type="PROSITE" id="PS00870">
    <property type="entry name" value="CLPAB_1"/>
    <property type="match status" value="1"/>
</dbReference>
<dbReference type="Pfam" id="PF07724">
    <property type="entry name" value="AAA_2"/>
    <property type="match status" value="1"/>
</dbReference>
<sequence length="872" mass="96027">MQNHHRPMNTEILNKFTVHLKNTLAKSHSLATEMSSANIHPEHLLLAMVLQRGSMGGEILRQNELNTEELRQMLVAVNQFTPSDGPVASPRLSAEAKRAVEKAVMTANSNQHRYVGTEHLLFGLLEISSPVICAILSDQDIDQSALLGQVSTTLNSTSRFPEITETFESGKAPTREIKTKENQVTVGLETQEPKTPALEFFTVDLTDPEVQRGIDPVIGRDQEIERMIQVLCRRNKNNPVLLGEPGIGKTAIIEGLAKKIVEGDVPELLANKRILSLDLGLMVAGTIYRGEFEGRIKQMTEEMKANPDLILFIDELHNIMGAGSTNGSMDAANLLKPALARGQMRCIGATTIAEYKKHIESDGALERRFQAISVDQPSVDATGQILRGLRSRYEKHHDVTITDEAIDASVELSERYLTDRFLPDKAIDLIDEAAARAHVSQGGNSIRLKAVRVESELEKVRQRKDKAVQGENFIEALKLKGEEEKLAQELKKLVSGTKSKSKKPTVKIGRKDIAEIVSQATGVPLHDMLTEEKARLLGLEDRLGRRIVGQEDAVAAVAEMIRRAKAGMANPDRPLASFMFLGPSGVGKTELTKLLAEEVLHDPDALVRIDMSEFSEGFNMSKLIGAPAGYVGYRESTKLTDMVKRKPHSLVLFDEIEKAHPDVHNLLLQILEDGHITDATGRKINFKNTIIVMTSNVGAGEMKSGGSIGFSSGEKAGEPDVDETRAAITGELERSFRPEFLNRIDRVVMFRPLSQPDLKKIVALQIGELSERLSADYGLKLAADEQALDLLAERSYNPLYGARPVRRQIQELVESPLAKGVLSDDFGRGDSLRLESDGQKVVVRKLRRNTAAKKPATTKTVSKKKVKADAKA</sequence>
<dbReference type="Pfam" id="PF17871">
    <property type="entry name" value="AAA_lid_9"/>
    <property type="match status" value="1"/>
</dbReference>
<dbReference type="InterPro" id="IPR050130">
    <property type="entry name" value="ClpA_ClpB"/>
</dbReference>
<dbReference type="SUPFAM" id="SSF81923">
    <property type="entry name" value="Double Clp-N motif"/>
    <property type="match status" value="1"/>
</dbReference>
<dbReference type="GO" id="GO:0005737">
    <property type="term" value="C:cytoplasm"/>
    <property type="evidence" value="ECO:0007669"/>
    <property type="project" value="TreeGrafter"/>
</dbReference>
<keyword evidence="3" id="KW-0067">ATP-binding</keyword>
<dbReference type="Pfam" id="PF02861">
    <property type="entry name" value="Clp_N"/>
    <property type="match status" value="1"/>
</dbReference>
<dbReference type="PROSITE" id="PS51903">
    <property type="entry name" value="CLP_R"/>
    <property type="match status" value="1"/>
</dbReference>
<keyword evidence="1 5" id="KW-0677">Repeat</keyword>
<feature type="domain" description="Clp R" evidence="7">
    <location>
        <begin position="13"/>
        <end position="157"/>
    </location>
</feature>
<evidence type="ECO:0000259" key="7">
    <source>
        <dbReference type="PROSITE" id="PS51903"/>
    </source>
</evidence>
<accession>A0A2M7QAP0</accession>
<dbReference type="CDD" id="cd19499">
    <property type="entry name" value="RecA-like_ClpB_Hsp104-like"/>
    <property type="match status" value="1"/>
</dbReference>
<evidence type="ECO:0000256" key="1">
    <source>
        <dbReference type="ARBA" id="ARBA00022737"/>
    </source>
</evidence>
<feature type="region of interest" description="Disordered" evidence="6">
    <location>
        <begin position="846"/>
        <end position="872"/>
    </location>
</feature>
<dbReference type="InterPro" id="IPR036628">
    <property type="entry name" value="Clp_N_dom_sf"/>
</dbReference>
<evidence type="ECO:0000256" key="5">
    <source>
        <dbReference type="PROSITE-ProRule" id="PRU01251"/>
    </source>
</evidence>
<evidence type="ECO:0000256" key="6">
    <source>
        <dbReference type="SAM" id="MobiDB-lite"/>
    </source>
</evidence>
<dbReference type="InterPro" id="IPR003593">
    <property type="entry name" value="AAA+_ATPase"/>
</dbReference>
<dbReference type="InterPro" id="IPR027417">
    <property type="entry name" value="P-loop_NTPase"/>
</dbReference>
<evidence type="ECO:0000256" key="2">
    <source>
        <dbReference type="ARBA" id="ARBA00022741"/>
    </source>
</evidence>
<dbReference type="InterPro" id="IPR001270">
    <property type="entry name" value="ClpA/B"/>
</dbReference>
<dbReference type="PRINTS" id="PR00300">
    <property type="entry name" value="CLPPROTEASEA"/>
</dbReference>
<organism evidence="8 9">
    <name type="scientific">Candidatus Uhrbacteria bacterium CG_4_10_14_0_8_um_filter_58_22</name>
    <dbReference type="NCBI Taxonomy" id="1975029"/>
    <lineage>
        <taxon>Bacteria</taxon>
        <taxon>Candidatus Uhriibacteriota</taxon>
    </lineage>
</organism>
<dbReference type="GO" id="GO:0034605">
    <property type="term" value="P:cellular response to heat"/>
    <property type="evidence" value="ECO:0007669"/>
    <property type="project" value="TreeGrafter"/>
</dbReference>
<dbReference type="Gene3D" id="4.10.860.10">
    <property type="entry name" value="UVR domain"/>
    <property type="match status" value="1"/>
</dbReference>
<dbReference type="SMART" id="SM00382">
    <property type="entry name" value="AAA"/>
    <property type="match status" value="2"/>
</dbReference>
<dbReference type="InterPro" id="IPR004176">
    <property type="entry name" value="Clp_R_N"/>
</dbReference>
<dbReference type="InterPro" id="IPR003959">
    <property type="entry name" value="ATPase_AAA_core"/>
</dbReference>
<keyword evidence="4" id="KW-0143">Chaperone</keyword>
<dbReference type="Gene3D" id="3.40.50.300">
    <property type="entry name" value="P-loop containing nucleotide triphosphate hydrolases"/>
    <property type="match status" value="2"/>
</dbReference>
<dbReference type="FunFam" id="3.40.50.300:FF:000010">
    <property type="entry name" value="Chaperone clpB 1, putative"/>
    <property type="match status" value="1"/>
</dbReference>
<dbReference type="GO" id="GO:0016887">
    <property type="term" value="F:ATP hydrolysis activity"/>
    <property type="evidence" value="ECO:0007669"/>
    <property type="project" value="InterPro"/>
</dbReference>